<feature type="compositionally biased region" description="Basic and acidic residues" evidence="1">
    <location>
        <begin position="1"/>
        <end position="22"/>
    </location>
</feature>
<organism evidence="2 3">
    <name type="scientific">Salibacterium salarium</name>
    <dbReference type="NCBI Taxonomy" id="284579"/>
    <lineage>
        <taxon>Bacteria</taxon>
        <taxon>Bacillati</taxon>
        <taxon>Bacillota</taxon>
        <taxon>Bacilli</taxon>
        <taxon>Bacillales</taxon>
        <taxon>Bacillaceae</taxon>
    </lineage>
</organism>
<protein>
    <submittedName>
        <fullName evidence="2">Uncharacterized protein</fullName>
    </submittedName>
</protein>
<feature type="region of interest" description="Disordered" evidence="1">
    <location>
        <begin position="1"/>
        <end position="25"/>
    </location>
</feature>
<reference evidence="2 3" key="1">
    <citation type="submission" date="2018-10" db="EMBL/GenBank/DDBJ databases">
        <title>Draft genome sequence of Bacillus salarius IM0101, isolated from a hypersaline soil in Inner Mongolia, China.</title>
        <authorList>
            <person name="Yamprayoonswat W."/>
            <person name="Boonvisut S."/>
            <person name="Jumpathong W."/>
            <person name="Sittihan S."/>
            <person name="Ruangsuj P."/>
            <person name="Wanthongcharoen S."/>
            <person name="Thongpramul N."/>
            <person name="Pimmason S."/>
            <person name="Yu B."/>
            <person name="Yasawong M."/>
        </authorList>
    </citation>
    <scope>NUCLEOTIDE SEQUENCE [LARGE SCALE GENOMIC DNA]</scope>
    <source>
        <strain evidence="2 3">IM0101</strain>
    </source>
</reference>
<dbReference type="AlphaFoldDB" id="A0A3R9QQ10"/>
<name>A0A3R9QQ10_9BACI</name>
<proteinExistence type="predicted"/>
<dbReference type="EMBL" id="RBVX01000001">
    <property type="protein sequence ID" value="RSL35053.1"/>
    <property type="molecule type" value="Genomic_DNA"/>
</dbReference>
<comment type="caution">
    <text evidence="2">The sequence shown here is derived from an EMBL/GenBank/DDBJ whole genome shotgun (WGS) entry which is preliminary data.</text>
</comment>
<dbReference type="Proteomes" id="UP000275076">
    <property type="component" value="Unassembled WGS sequence"/>
</dbReference>
<sequence>MRLEQARLLREKHESKTPEKELTGAFEEAEAMPASRLHRMGDKVDLEKSGFTKDGIFDYEIFVFIISCTSKIVLSSQTIL</sequence>
<accession>A0A3R9QQ10</accession>
<gene>
    <name evidence="2" type="ORF">D7Z54_00305</name>
</gene>
<evidence type="ECO:0000313" key="2">
    <source>
        <dbReference type="EMBL" id="RSL35053.1"/>
    </source>
</evidence>
<keyword evidence="3" id="KW-1185">Reference proteome</keyword>
<evidence type="ECO:0000313" key="3">
    <source>
        <dbReference type="Proteomes" id="UP000275076"/>
    </source>
</evidence>
<evidence type="ECO:0000256" key="1">
    <source>
        <dbReference type="SAM" id="MobiDB-lite"/>
    </source>
</evidence>